<dbReference type="HOGENOM" id="CLU_125939_4_0_9"/>
<dbReference type="InterPro" id="IPR006480">
    <property type="entry name" value="Phage_holin_4_1"/>
</dbReference>
<gene>
    <name evidence="6" type="ORF">CLOBOL_05644</name>
</gene>
<keyword evidence="2 5" id="KW-0812">Transmembrane</keyword>
<evidence type="ECO:0008006" key="8">
    <source>
        <dbReference type="Google" id="ProtNLM"/>
    </source>
</evidence>
<comment type="caution">
    <text evidence="6">The sequence shown here is derived from an EMBL/GenBank/DDBJ whole genome shotgun (WGS) entry which is preliminary data.</text>
</comment>
<dbReference type="EMBL" id="ABCC02000042">
    <property type="protein sequence ID" value="EDP14037.1"/>
    <property type="molecule type" value="Genomic_DNA"/>
</dbReference>
<evidence type="ECO:0000313" key="7">
    <source>
        <dbReference type="Proteomes" id="UP000005396"/>
    </source>
</evidence>
<sequence length="165" mass="17932">MKMKREYVITVQGALAAAGAFLSAKLGILYPVLCILMGTMVLDYITGMLASKNEAIDHPGDASYGWSSRKGAKGIIKKVGYLCVIAAAMVVDYVIVFVSAELGMQISVKAFFGLLVAVWYLLNELLSIIENAGRMGANVPEWLRKYIAVLKDKIDNTDYQGGSRT</sequence>
<dbReference type="PaxDb" id="411902-CLOBOL_05644"/>
<dbReference type="AlphaFoldDB" id="A8S0D2"/>
<feature type="transmembrane region" description="Helical" evidence="5">
    <location>
        <begin position="30"/>
        <end position="50"/>
    </location>
</feature>
<dbReference type="NCBIfam" id="TIGR01593">
    <property type="entry name" value="holin_tox_secr"/>
    <property type="match status" value="1"/>
</dbReference>
<keyword evidence="3 5" id="KW-1133">Transmembrane helix</keyword>
<dbReference type="Pfam" id="PF05105">
    <property type="entry name" value="Phage_holin_4_1"/>
    <property type="match status" value="1"/>
</dbReference>
<protein>
    <recommendedName>
        <fullName evidence="8">Holin</fullName>
    </recommendedName>
</protein>
<evidence type="ECO:0000256" key="1">
    <source>
        <dbReference type="ARBA" id="ARBA00004141"/>
    </source>
</evidence>
<organism evidence="6 7">
    <name type="scientific">Enterocloster bolteae (strain ATCC BAA-613 / DSM 15670 / CCUG 46953 / JCM 12243 / WAL 16351)</name>
    <name type="common">Clostridium bolteae</name>
    <dbReference type="NCBI Taxonomy" id="411902"/>
    <lineage>
        <taxon>Bacteria</taxon>
        <taxon>Bacillati</taxon>
        <taxon>Bacillota</taxon>
        <taxon>Clostridia</taxon>
        <taxon>Lachnospirales</taxon>
        <taxon>Lachnospiraceae</taxon>
        <taxon>Enterocloster</taxon>
    </lineage>
</organism>
<evidence type="ECO:0000256" key="5">
    <source>
        <dbReference type="SAM" id="Phobius"/>
    </source>
</evidence>
<evidence type="ECO:0000256" key="3">
    <source>
        <dbReference type="ARBA" id="ARBA00022989"/>
    </source>
</evidence>
<feature type="transmembrane region" description="Helical" evidence="5">
    <location>
        <begin position="79"/>
        <end position="100"/>
    </location>
</feature>
<accession>A8S0D2</accession>
<reference evidence="6 7" key="1">
    <citation type="submission" date="2007-08" db="EMBL/GenBank/DDBJ databases">
        <authorList>
            <person name="Fulton L."/>
            <person name="Clifton S."/>
            <person name="Fulton B."/>
            <person name="Xu J."/>
            <person name="Minx P."/>
            <person name="Pepin K.H."/>
            <person name="Johnson M."/>
            <person name="Thiruvilangam P."/>
            <person name="Bhonagiri V."/>
            <person name="Nash W.E."/>
            <person name="Mardis E.R."/>
            <person name="Wilson R.K."/>
        </authorList>
    </citation>
    <scope>NUCLEOTIDE SEQUENCE [LARGE SCALE GENOMIC DNA]</scope>
    <source>
        <strain evidence="7">ATCC BAA-613 / DSM 15670 / CCUG 46953 / JCM 12243 / WAL 16351</strain>
    </source>
</reference>
<reference evidence="6 7" key="2">
    <citation type="submission" date="2007-09" db="EMBL/GenBank/DDBJ databases">
        <title>Draft genome sequence of Clostridium bolteae (ATCC BAA-613).</title>
        <authorList>
            <person name="Sudarsanam P."/>
            <person name="Ley R."/>
            <person name="Guruge J."/>
            <person name="Turnbaugh P.J."/>
            <person name="Mahowald M."/>
            <person name="Liep D."/>
            <person name="Gordon J."/>
        </authorList>
    </citation>
    <scope>NUCLEOTIDE SEQUENCE [LARGE SCALE GENOMIC DNA]</scope>
    <source>
        <strain evidence="7">ATCC BAA-613 / DSM 15670 / CCUG 46953 / JCM 12243 / WAL 16351</strain>
    </source>
</reference>
<evidence type="ECO:0000256" key="4">
    <source>
        <dbReference type="ARBA" id="ARBA00023136"/>
    </source>
</evidence>
<feature type="transmembrane region" description="Helical" evidence="5">
    <location>
        <begin position="7"/>
        <end position="24"/>
    </location>
</feature>
<keyword evidence="4 5" id="KW-0472">Membrane</keyword>
<comment type="subcellular location">
    <subcellularLocation>
        <location evidence="1">Membrane</location>
        <topology evidence="1">Multi-pass membrane protein</topology>
    </subcellularLocation>
</comment>
<feature type="transmembrane region" description="Helical" evidence="5">
    <location>
        <begin position="106"/>
        <end position="126"/>
    </location>
</feature>
<evidence type="ECO:0000313" key="6">
    <source>
        <dbReference type="EMBL" id="EDP14037.1"/>
    </source>
</evidence>
<dbReference type="GO" id="GO:0016020">
    <property type="term" value="C:membrane"/>
    <property type="evidence" value="ECO:0007669"/>
    <property type="project" value="UniProtKB-SubCell"/>
</dbReference>
<dbReference type="Proteomes" id="UP000005396">
    <property type="component" value="Unassembled WGS sequence"/>
</dbReference>
<proteinExistence type="predicted"/>
<dbReference type="RefSeq" id="WP_007037967.1">
    <property type="nucleotide sequence ID" value="NZ_DS480697.1"/>
</dbReference>
<dbReference type="eggNOG" id="COG4824">
    <property type="taxonomic scope" value="Bacteria"/>
</dbReference>
<name>A8S0D2_ENTBW</name>
<evidence type="ECO:0000256" key="2">
    <source>
        <dbReference type="ARBA" id="ARBA00022692"/>
    </source>
</evidence>